<protein>
    <submittedName>
        <fullName evidence="2">Uncharacterized protein</fullName>
    </submittedName>
</protein>
<name>A0A919MPJ3_9ACTN</name>
<dbReference type="AlphaFoldDB" id="A0A919MPJ3"/>
<sequence length="82" mass="8384">MRRPVMYLAGMLLATGASLALAGPASAAPGHTPCPYGQSYYAGYPSGFGSDYEQNSFNGIQLLGNQGSGNQGGLIPILSPFS</sequence>
<proteinExistence type="predicted"/>
<evidence type="ECO:0000313" key="2">
    <source>
        <dbReference type="EMBL" id="GIE95136.1"/>
    </source>
</evidence>
<reference evidence="2" key="1">
    <citation type="submission" date="2021-01" db="EMBL/GenBank/DDBJ databases">
        <title>Whole genome shotgun sequence of Actinoplanes rishiriensis NBRC 108556.</title>
        <authorList>
            <person name="Komaki H."/>
            <person name="Tamura T."/>
        </authorList>
    </citation>
    <scope>NUCLEOTIDE SEQUENCE</scope>
    <source>
        <strain evidence="2">NBRC 108556</strain>
    </source>
</reference>
<dbReference type="EMBL" id="BOMV01000024">
    <property type="protein sequence ID" value="GIE95136.1"/>
    <property type="molecule type" value="Genomic_DNA"/>
</dbReference>
<dbReference type="Proteomes" id="UP000636960">
    <property type="component" value="Unassembled WGS sequence"/>
</dbReference>
<comment type="caution">
    <text evidence="2">The sequence shown here is derived from an EMBL/GenBank/DDBJ whole genome shotgun (WGS) entry which is preliminary data.</text>
</comment>
<keyword evidence="3" id="KW-1185">Reference proteome</keyword>
<feature type="chain" id="PRO_5037344535" evidence="1">
    <location>
        <begin position="28"/>
        <end position="82"/>
    </location>
</feature>
<evidence type="ECO:0000256" key="1">
    <source>
        <dbReference type="SAM" id="SignalP"/>
    </source>
</evidence>
<feature type="signal peptide" evidence="1">
    <location>
        <begin position="1"/>
        <end position="27"/>
    </location>
</feature>
<accession>A0A919MPJ3</accession>
<organism evidence="2 3">
    <name type="scientific">Paractinoplanes rishiriensis</name>
    <dbReference type="NCBI Taxonomy" id="1050105"/>
    <lineage>
        <taxon>Bacteria</taxon>
        <taxon>Bacillati</taxon>
        <taxon>Actinomycetota</taxon>
        <taxon>Actinomycetes</taxon>
        <taxon>Micromonosporales</taxon>
        <taxon>Micromonosporaceae</taxon>
        <taxon>Paractinoplanes</taxon>
    </lineage>
</organism>
<keyword evidence="1" id="KW-0732">Signal</keyword>
<evidence type="ECO:0000313" key="3">
    <source>
        <dbReference type="Proteomes" id="UP000636960"/>
    </source>
</evidence>
<gene>
    <name evidence="2" type="ORF">Ari01nite_26010</name>
</gene>
<dbReference type="RefSeq" id="WP_203781437.1">
    <property type="nucleotide sequence ID" value="NZ_BOMV01000024.1"/>
</dbReference>